<protein>
    <submittedName>
        <fullName evidence="4">Glycosyl transferase family 8</fullName>
    </submittedName>
</protein>
<dbReference type="Pfam" id="PF01501">
    <property type="entry name" value="Glyco_transf_8"/>
    <property type="match status" value="1"/>
</dbReference>
<dbReference type="GO" id="GO:0046872">
    <property type="term" value="F:metal ion binding"/>
    <property type="evidence" value="ECO:0007669"/>
    <property type="project" value="UniProtKB-KW"/>
</dbReference>
<dbReference type="Gene3D" id="3.90.550.10">
    <property type="entry name" value="Spore Coat Polysaccharide Biosynthesis Protein SpsA, Chain A"/>
    <property type="match status" value="1"/>
</dbReference>
<dbReference type="PANTHER" id="PTHR13778">
    <property type="entry name" value="GLYCOSYLTRANSFERASE 8 DOMAIN-CONTAINING PROTEIN"/>
    <property type="match status" value="1"/>
</dbReference>
<evidence type="ECO:0000256" key="3">
    <source>
        <dbReference type="ARBA" id="ARBA00022723"/>
    </source>
</evidence>
<keyword evidence="5" id="KW-1185">Reference proteome</keyword>
<dbReference type="GO" id="GO:0016757">
    <property type="term" value="F:glycosyltransferase activity"/>
    <property type="evidence" value="ECO:0007669"/>
    <property type="project" value="UniProtKB-KW"/>
</dbReference>
<dbReference type="RefSeq" id="WP_002705495.1">
    <property type="nucleotide sequence ID" value="NZ_AGRW01000051.1"/>
</dbReference>
<dbReference type="SUPFAM" id="SSF53448">
    <property type="entry name" value="Nucleotide-diphospho-sugar transferases"/>
    <property type="match status" value="1"/>
</dbReference>
<dbReference type="OrthoDB" id="307532at2"/>
<dbReference type="STRING" id="907348.TresaDRAFT_0387"/>
<keyword evidence="2 4" id="KW-0808">Transferase</keyword>
<sequence length="322" mass="37986">MMNIALITDENYLIPTGTSIASILESNRNENFHFFIITQNLCANSIRLLQSFVEPHSKHAKIEMIALSDKDIADFPIRKGDHVSIATYFRIYFPKIIPESKLLFVDGDTLCVDSLKDFYNLDITNYSCAVCHDEQDANENHFCRLKYPKENGYFCAGVMLINLDWWRKNDVMKKCLDYIASEPDACLWHDQDALNHVLNGTVLWADFRYNFTQGFYFDKNDMCIDSHFYSEIDNARKNPCILHFSATYKPWHVECNHPLKKQYRLFYKQYTGKTLQLSHKLKGFYRIKWYLKKILTVLHIKNYADFRKPLDLTLYTNLKPCR</sequence>
<evidence type="ECO:0000313" key="5">
    <source>
        <dbReference type="Proteomes" id="UP000003571"/>
    </source>
</evidence>
<dbReference type="AlphaFoldDB" id="H7EMG5"/>
<dbReference type="InterPro" id="IPR029044">
    <property type="entry name" value="Nucleotide-diphossugar_trans"/>
</dbReference>
<dbReference type="EMBL" id="AGRW01000051">
    <property type="protein sequence ID" value="EIC01250.1"/>
    <property type="molecule type" value="Genomic_DNA"/>
</dbReference>
<reference evidence="4 5" key="1">
    <citation type="submission" date="2011-09" db="EMBL/GenBank/DDBJ databases">
        <title>The draft genome of Treponema saccharophilum DSM 2985.</title>
        <authorList>
            <consortium name="US DOE Joint Genome Institute (JGI-PGF)"/>
            <person name="Lucas S."/>
            <person name="Copeland A."/>
            <person name="Lapidus A."/>
            <person name="Glavina del Rio T."/>
            <person name="Dalin E."/>
            <person name="Tice H."/>
            <person name="Bruce D."/>
            <person name="Goodwin L."/>
            <person name="Pitluck S."/>
            <person name="Peters L."/>
            <person name="Kyrpides N."/>
            <person name="Mavromatis K."/>
            <person name="Ivanova N."/>
            <person name="Markowitz V."/>
            <person name="Cheng J.-F."/>
            <person name="Hugenholtz P."/>
            <person name="Woyke T."/>
            <person name="Wu D."/>
            <person name="Gronow S."/>
            <person name="Wellnitz S."/>
            <person name="Brambilla E."/>
            <person name="Klenk H.-P."/>
            <person name="Eisen J.A."/>
        </authorList>
    </citation>
    <scope>NUCLEOTIDE SEQUENCE [LARGE SCALE GENOMIC DNA]</scope>
    <source>
        <strain evidence="4 5">DSM 2985</strain>
    </source>
</reference>
<evidence type="ECO:0000256" key="2">
    <source>
        <dbReference type="ARBA" id="ARBA00022679"/>
    </source>
</evidence>
<keyword evidence="3" id="KW-0479">Metal-binding</keyword>
<evidence type="ECO:0000313" key="4">
    <source>
        <dbReference type="EMBL" id="EIC01250.1"/>
    </source>
</evidence>
<name>H7EMG5_9SPIR</name>
<keyword evidence="1" id="KW-0328">Glycosyltransferase</keyword>
<evidence type="ECO:0000256" key="1">
    <source>
        <dbReference type="ARBA" id="ARBA00022676"/>
    </source>
</evidence>
<dbReference type="CDD" id="cd04194">
    <property type="entry name" value="GT8_A4GalT_like"/>
    <property type="match status" value="1"/>
</dbReference>
<dbReference type="PANTHER" id="PTHR13778:SF47">
    <property type="entry name" value="LIPOPOLYSACCHARIDE 1,3-GALACTOSYLTRANSFERASE"/>
    <property type="match status" value="1"/>
</dbReference>
<dbReference type="Proteomes" id="UP000003571">
    <property type="component" value="Unassembled WGS sequence"/>
</dbReference>
<gene>
    <name evidence="4" type="ORF">TresaDRAFT_0387</name>
</gene>
<dbReference type="InterPro" id="IPR050748">
    <property type="entry name" value="Glycosyltrans_8_dom-fam"/>
</dbReference>
<dbReference type="InterPro" id="IPR002495">
    <property type="entry name" value="Glyco_trans_8"/>
</dbReference>
<comment type="caution">
    <text evidence="4">The sequence shown here is derived from an EMBL/GenBank/DDBJ whole genome shotgun (WGS) entry which is preliminary data.</text>
</comment>
<dbReference type="PATRIC" id="fig|907348.3.peg.2144"/>
<organism evidence="4 5">
    <name type="scientific">Treponema saccharophilum DSM 2985</name>
    <dbReference type="NCBI Taxonomy" id="907348"/>
    <lineage>
        <taxon>Bacteria</taxon>
        <taxon>Pseudomonadati</taxon>
        <taxon>Spirochaetota</taxon>
        <taxon>Spirochaetia</taxon>
        <taxon>Spirochaetales</taxon>
        <taxon>Treponemataceae</taxon>
        <taxon>Treponema</taxon>
    </lineage>
</organism>
<proteinExistence type="predicted"/>
<accession>H7EMG5</accession>
<dbReference type="eggNOG" id="COG1442">
    <property type="taxonomic scope" value="Bacteria"/>
</dbReference>